<reference evidence="2 3" key="2">
    <citation type="journal article" date="2016" name="Genome Announc.">
        <title>Draft Genome Sequence of Erythromycin- and Oxytetracycline-Sensitive Nocardia seriolae Strain U-1 (NBRC 110359).</title>
        <authorList>
            <person name="Imajoh M."/>
            <person name="Sukeda M."/>
            <person name="Shimizu M."/>
            <person name="Yamane J."/>
            <person name="Ohnishi K."/>
            <person name="Oshima S."/>
        </authorList>
    </citation>
    <scope>NUCLEOTIDE SEQUENCE [LARGE SCALE GENOMIC DNA]</scope>
    <source>
        <strain evidence="2 3">U-1</strain>
    </source>
</reference>
<dbReference type="GO" id="GO:0033818">
    <property type="term" value="F:beta-ketoacyl-acyl-carrier-protein synthase III activity"/>
    <property type="evidence" value="ECO:0007669"/>
    <property type="project" value="UniProtKB-EC"/>
</dbReference>
<dbReference type="EC" id="2.3.1.180" evidence="1"/>
<sequence length="321" mass="32233">MNTASRSESVRGGGGATGGRTAIVSAAVCTDTDTGSYFELAARAGKQALAAAEISPDRVGLVINAGVFRDSNIAEPAVAALIQKRLEVGLEYSTGRVPAFSFDLLNGGTGVVHALMTAQCFTGLGDVEYALIVAGDTHPTTERGREDFPYTASGAAILLHASGGAGGFGRIYTTEAASAGSTAWADLEAAGTGGRSALTVKATAGDPLALAETALRECFAGEGLTAGDFATGSAVLLAPAPVPGFRERVAYRLGIPSSAVAGIDPFAGDPYSAGPVHSYLNAATQGMLDEARTVVFLAADENSAAALAYRPLALVAAEAAS</sequence>
<keyword evidence="1" id="KW-0012">Acyltransferase</keyword>
<evidence type="ECO:0000313" key="4">
    <source>
        <dbReference type="Proteomes" id="UP000180166"/>
    </source>
</evidence>
<dbReference type="PANTHER" id="PTHR34069:SF2">
    <property type="entry name" value="BETA-KETOACYL-[ACYL-CARRIER-PROTEIN] SYNTHASE III"/>
    <property type="match status" value="1"/>
</dbReference>
<dbReference type="PANTHER" id="PTHR34069">
    <property type="entry name" value="3-OXOACYL-[ACYL-CARRIER-PROTEIN] SYNTHASE 3"/>
    <property type="match status" value="1"/>
</dbReference>
<name>A0ABC8B0A7_9NOCA</name>
<dbReference type="InterPro" id="IPR016039">
    <property type="entry name" value="Thiolase-like"/>
</dbReference>
<dbReference type="Proteomes" id="UP000037179">
    <property type="component" value="Unassembled WGS sequence"/>
</dbReference>
<dbReference type="EMBL" id="CP017839">
    <property type="protein sequence ID" value="APA99619.1"/>
    <property type="molecule type" value="Genomic_DNA"/>
</dbReference>
<dbReference type="KEGG" id="nsr:NS506_05573"/>
<proteinExistence type="predicted"/>
<dbReference type="SUPFAM" id="SSF53901">
    <property type="entry name" value="Thiolase-like"/>
    <property type="match status" value="1"/>
</dbReference>
<evidence type="ECO:0000313" key="2">
    <source>
        <dbReference type="EMBL" id="GAP30359.1"/>
    </source>
</evidence>
<reference evidence="3" key="1">
    <citation type="submission" date="2015-07" db="EMBL/GenBank/DDBJ databases">
        <title>Nocardia seriolae U-1 whole genome shotgun sequence.</title>
        <authorList>
            <person name="Imajoh M."/>
            <person name="Fukumoto Y."/>
            <person name="Sukeda M."/>
            <person name="Yamane J."/>
            <person name="Yamasaki K."/>
            <person name="Shimizu M."/>
            <person name="Ohnishi K."/>
            <person name="Oshima S."/>
        </authorList>
    </citation>
    <scope>NUCLEOTIDE SEQUENCE [LARGE SCALE GENOMIC DNA]</scope>
    <source>
        <strain evidence="3">U-1</strain>
    </source>
</reference>
<protein>
    <submittedName>
        <fullName evidence="1">Beta-ketoacyl-[acyl-carrier-protein] synthase III</fullName>
        <ecNumber evidence="1">2.3.1.180</ecNumber>
    </submittedName>
</protein>
<evidence type="ECO:0000313" key="3">
    <source>
        <dbReference type="Proteomes" id="UP000037179"/>
    </source>
</evidence>
<accession>A0ABC8B0A7</accession>
<dbReference type="AlphaFoldDB" id="A0ABC8B0A7"/>
<gene>
    <name evidence="1" type="ORF">NS506_05573</name>
    <name evidence="2" type="ORF">NSK11_contig00078-0035</name>
</gene>
<organism evidence="1 4">
    <name type="scientific">Nocardia seriolae</name>
    <dbReference type="NCBI Taxonomy" id="37332"/>
    <lineage>
        <taxon>Bacteria</taxon>
        <taxon>Bacillati</taxon>
        <taxon>Actinomycetota</taxon>
        <taxon>Actinomycetes</taxon>
        <taxon>Mycobacteriales</taxon>
        <taxon>Nocardiaceae</taxon>
        <taxon>Nocardia</taxon>
    </lineage>
</organism>
<evidence type="ECO:0000313" key="1">
    <source>
        <dbReference type="EMBL" id="APA99619.1"/>
    </source>
</evidence>
<dbReference type="Proteomes" id="UP000180166">
    <property type="component" value="Chromosome"/>
</dbReference>
<dbReference type="EMBL" id="BBYQ01000078">
    <property type="protein sequence ID" value="GAP30359.1"/>
    <property type="molecule type" value="Genomic_DNA"/>
</dbReference>
<keyword evidence="3" id="KW-1185">Reference proteome</keyword>
<reference evidence="1 4" key="3">
    <citation type="submission" date="2016-10" db="EMBL/GenBank/DDBJ databases">
        <title>Genome sequence of Nocardia seriolae strain EM150506, isolated from Anguila japonica.</title>
        <authorList>
            <person name="Han H.-J."/>
        </authorList>
    </citation>
    <scope>NUCLEOTIDE SEQUENCE [LARGE SCALE GENOMIC DNA]</scope>
    <source>
        <strain evidence="1 4">EM150506</strain>
    </source>
</reference>
<keyword evidence="1" id="KW-0808">Transferase</keyword>
<dbReference type="Gene3D" id="3.40.47.10">
    <property type="match status" value="1"/>
</dbReference>